<dbReference type="PANTHER" id="PTHR43649:SF33">
    <property type="entry name" value="POLYGALACTURONAN_RHAMNOGALACTURONAN-BINDING PROTEIN YTCQ"/>
    <property type="match status" value="1"/>
</dbReference>
<proteinExistence type="predicted"/>
<evidence type="ECO:0000256" key="4">
    <source>
        <dbReference type="ARBA" id="ARBA00023139"/>
    </source>
</evidence>
<dbReference type="InterPro" id="IPR006059">
    <property type="entry name" value="SBP"/>
</dbReference>
<dbReference type="InterPro" id="IPR050490">
    <property type="entry name" value="Bact_solute-bd_prot1"/>
</dbReference>
<evidence type="ECO:0000256" key="7">
    <source>
        <dbReference type="SAM" id="SignalP"/>
    </source>
</evidence>
<dbReference type="CDD" id="cd13580">
    <property type="entry name" value="PBP2_AlgQ_like_1"/>
    <property type="match status" value="1"/>
</dbReference>
<evidence type="ECO:0000313" key="8">
    <source>
        <dbReference type="EMBL" id="SHO53887.1"/>
    </source>
</evidence>
<accession>A0A1M7YMT7</accession>
<dbReference type="OrthoDB" id="2492023at2"/>
<keyword evidence="3" id="KW-0472">Membrane</keyword>
<keyword evidence="9" id="KW-1185">Reference proteome</keyword>
<name>A0A1M7YMT7_9FIRM</name>
<dbReference type="Pfam" id="PF01547">
    <property type="entry name" value="SBP_bac_1"/>
    <property type="match status" value="1"/>
</dbReference>
<feature type="signal peptide" evidence="7">
    <location>
        <begin position="1"/>
        <end position="21"/>
    </location>
</feature>
<gene>
    <name evidence="8" type="ORF">SAMN02745217_04348</name>
</gene>
<dbReference type="EMBL" id="FRFD01000015">
    <property type="protein sequence ID" value="SHO53887.1"/>
    <property type="molecule type" value="Genomic_DNA"/>
</dbReference>
<feature type="compositionally biased region" description="Polar residues" evidence="6">
    <location>
        <begin position="30"/>
        <end position="42"/>
    </location>
</feature>
<reference evidence="8 9" key="1">
    <citation type="submission" date="2016-12" db="EMBL/GenBank/DDBJ databases">
        <authorList>
            <person name="Song W.-J."/>
            <person name="Kurnit D.M."/>
        </authorList>
    </citation>
    <scope>NUCLEOTIDE SEQUENCE [LARGE SCALE GENOMIC DNA]</scope>
    <source>
        <strain evidence="8 9">DSM 12503</strain>
    </source>
</reference>
<organism evidence="8 9">
    <name type="scientific">Anaerocolumna xylanovorans DSM 12503</name>
    <dbReference type="NCBI Taxonomy" id="1121345"/>
    <lineage>
        <taxon>Bacteria</taxon>
        <taxon>Bacillati</taxon>
        <taxon>Bacillota</taxon>
        <taxon>Clostridia</taxon>
        <taxon>Lachnospirales</taxon>
        <taxon>Lachnospiraceae</taxon>
        <taxon>Anaerocolumna</taxon>
    </lineage>
</organism>
<sequence>MKLRKITATVLTLAMIIISLAACGKENNTDSKNTTAANAGTEDSTKDDGAAPAATDTALTDPFGKYADPVTIHLGAGLNPNATFPEGESIEKNDYLDMIKDTFNIDITYDWVASTTDLEQKVNMCIASNTLPDIMNVNATQYRAMLKYDQLQPITKAFDSNASDLLKSFVSSGGDALKDLISVDGEMMAIPAPELTSSSVNTMWIRQDWLDALGLEVPKTVEDLEKVAESFVTKDPDGNGVADTIGIVGASNTGFLANVGQNQFGFDAIFASYGSFPRYWLKDGSGNVTYGSIAPETKEALAKLADMYKKGLIDPELLVRSDSSEPVLAGKAGIFFGPWWSGYTVQNSVLENPTFDWQAYEVPLNSEGKFVSGMSAPTNQYIVVTKNCKNPEAAAKIINLLLRDEESWIASGLKAKLNPSDVYPLFNVYDNANEIEVSYDYLKKYMNGDITMDSVDFSTHKLLKNDMEVIKKLKKEPYDNYSIKNWDLTKEEAPANIGRLISIMVGARPLMEDGYDRVYSLYYGQTDTMASKWSNLEKLQEETFAKIVLGQASIDSFDTFTKNWLAQGGQDIINEVAEVAK</sequence>
<dbReference type="AlphaFoldDB" id="A0A1M7YMT7"/>
<evidence type="ECO:0000256" key="6">
    <source>
        <dbReference type="SAM" id="MobiDB-lite"/>
    </source>
</evidence>
<keyword evidence="5" id="KW-0449">Lipoprotein</keyword>
<evidence type="ECO:0000256" key="3">
    <source>
        <dbReference type="ARBA" id="ARBA00023136"/>
    </source>
</evidence>
<dbReference type="PANTHER" id="PTHR43649">
    <property type="entry name" value="ARABINOSE-BINDING PROTEIN-RELATED"/>
    <property type="match status" value="1"/>
</dbReference>
<evidence type="ECO:0000313" key="9">
    <source>
        <dbReference type="Proteomes" id="UP000184612"/>
    </source>
</evidence>
<feature type="chain" id="PRO_5012342201" evidence="7">
    <location>
        <begin position="22"/>
        <end position="581"/>
    </location>
</feature>
<keyword evidence="4" id="KW-0564">Palmitate</keyword>
<dbReference type="Proteomes" id="UP000184612">
    <property type="component" value="Unassembled WGS sequence"/>
</dbReference>
<dbReference type="RefSeq" id="WP_073590974.1">
    <property type="nucleotide sequence ID" value="NZ_FRFD01000015.1"/>
</dbReference>
<keyword evidence="2 7" id="KW-0732">Signal</keyword>
<dbReference type="SUPFAM" id="SSF53850">
    <property type="entry name" value="Periplasmic binding protein-like II"/>
    <property type="match status" value="1"/>
</dbReference>
<dbReference type="PROSITE" id="PS51257">
    <property type="entry name" value="PROKAR_LIPOPROTEIN"/>
    <property type="match status" value="1"/>
</dbReference>
<evidence type="ECO:0000256" key="5">
    <source>
        <dbReference type="ARBA" id="ARBA00023288"/>
    </source>
</evidence>
<evidence type="ECO:0000256" key="1">
    <source>
        <dbReference type="ARBA" id="ARBA00022475"/>
    </source>
</evidence>
<keyword evidence="1" id="KW-1003">Cell membrane</keyword>
<evidence type="ECO:0000256" key="2">
    <source>
        <dbReference type="ARBA" id="ARBA00022729"/>
    </source>
</evidence>
<dbReference type="Gene3D" id="3.40.190.10">
    <property type="entry name" value="Periplasmic binding protein-like II"/>
    <property type="match status" value="2"/>
</dbReference>
<feature type="region of interest" description="Disordered" evidence="6">
    <location>
        <begin position="29"/>
        <end position="54"/>
    </location>
</feature>
<dbReference type="STRING" id="1121345.SAMN02745217_04348"/>
<protein>
    <submittedName>
        <fullName evidence="8">Putative aldouronate transport system substrate-binding protein</fullName>
    </submittedName>
</protein>